<dbReference type="OrthoDB" id="6356737at2759"/>
<dbReference type="Proteomes" id="UP000290189">
    <property type="component" value="Unassembled WGS sequence"/>
</dbReference>
<dbReference type="Pfam" id="PF07648">
    <property type="entry name" value="Kazal_2"/>
    <property type="match status" value="1"/>
</dbReference>
<keyword evidence="8" id="KW-1185">Reference proteome</keyword>
<dbReference type="EMBL" id="OVEO01000007">
    <property type="protein sequence ID" value="SPQ97356.1"/>
    <property type="molecule type" value="Genomic_DNA"/>
</dbReference>
<organism evidence="6 8">
    <name type="scientific">Plasmodiophora brassicae</name>
    <name type="common">Clubroot disease agent</name>
    <dbReference type="NCBI Taxonomy" id="37360"/>
    <lineage>
        <taxon>Eukaryota</taxon>
        <taxon>Sar</taxon>
        <taxon>Rhizaria</taxon>
        <taxon>Endomyxa</taxon>
        <taxon>Phytomyxea</taxon>
        <taxon>Plasmodiophorida</taxon>
        <taxon>Plasmodiophoridae</taxon>
        <taxon>Plasmodiophora</taxon>
    </lineage>
</organism>
<dbReference type="InterPro" id="IPR050653">
    <property type="entry name" value="Prot_Inhib_GrowthFact_Antg"/>
</dbReference>
<feature type="signal peptide" evidence="4">
    <location>
        <begin position="1"/>
        <end position="16"/>
    </location>
</feature>
<dbReference type="InterPro" id="IPR036058">
    <property type="entry name" value="Kazal_dom_sf"/>
</dbReference>
<accession>A0A0G4IVS3</accession>
<dbReference type="PANTHER" id="PTHR10913:SF45">
    <property type="entry name" value="FOLLISTATIN, ISOFORM A-RELATED"/>
    <property type="match status" value="1"/>
</dbReference>
<evidence type="ECO:0000313" key="8">
    <source>
        <dbReference type="Proteomes" id="UP000039324"/>
    </source>
</evidence>
<dbReference type="GO" id="GO:0005576">
    <property type="term" value="C:extracellular region"/>
    <property type="evidence" value="ECO:0007669"/>
    <property type="project" value="TreeGrafter"/>
</dbReference>
<evidence type="ECO:0000256" key="2">
    <source>
        <dbReference type="ARBA" id="ARBA00022900"/>
    </source>
</evidence>
<evidence type="ECO:0000256" key="3">
    <source>
        <dbReference type="ARBA" id="ARBA00023157"/>
    </source>
</evidence>
<keyword evidence="7" id="KW-0496">Mitochondrion</keyword>
<feature type="domain" description="Kazal-like" evidence="5">
    <location>
        <begin position="130"/>
        <end position="177"/>
    </location>
</feature>
<keyword evidence="1" id="KW-0646">Protease inhibitor</keyword>
<keyword evidence="4" id="KW-0732">Signal</keyword>
<dbReference type="PROSITE" id="PS51465">
    <property type="entry name" value="KAZAL_2"/>
    <property type="match status" value="2"/>
</dbReference>
<dbReference type="AlphaFoldDB" id="A0A0G4IVS3"/>
<evidence type="ECO:0000259" key="5">
    <source>
        <dbReference type="PROSITE" id="PS51465"/>
    </source>
</evidence>
<evidence type="ECO:0000313" key="6">
    <source>
        <dbReference type="EMBL" id="CEO99342.1"/>
    </source>
</evidence>
<dbReference type="SMR" id="A0A0G4IVS3"/>
<feature type="chain" id="PRO_5035990775" description="Kazal-like domain-containing protein" evidence="4">
    <location>
        <begin position="17"/>
        <end position="177"/>
    </location>
</feature>
<evidence type="ECO:0000313" key="7">
    <source>
        <dbReference type="EMBL" id="SPQ97356.1"/>
    </source>
</evidence>
<dbReference type="CDD" id="cd00104">
    <property type="entry name" value="KAZAL_FS"/>
    <property type="match status" value="2"/>
</dbReference>
<keyword evidence="3" id="KW-1015">Disulfide bond</keyword>
<dbReference type="InterPro" id="IPR002350">
    <property type="entry name" value="Kazal_dom"/>
</dbReference>
<proteinExistence type="predicted"/>
<dbReference type="SUPFAM" id="SSF100895">
    <property type="entry name" value="Kazal-type serine protease inhibitors"/>
    <property type="match status" value="2"/>
</dbReference>
<dbReference type="EMBL" id="CDSF01000090">
    <property type="protein sequence ID" value="CEO99342.1"/>
    <property type="molecule type" value="Genomic_DNA"/>
</dbReference>
<dbReference type="PANTHER" id="PTHR10913">
    <property type="entry name" value="FOLLISTATIN-RELATED"/>
    <property type="match status" value="1"/>
</dbReference>
<feature type="domain" description="Kazal-like" evidence="5">
    <location>
        <begin position="14"/>
        <end position="64"/>
    </location>
</feature>
<dbReference type="SMART" id="SM00280">
    <property type="entry name" value="KAZAL"/>
    <property type="match status" value="2"/>
</dbReference>
<sequence>MLQIILALSALAVANAANPCEDTFCPEIFMPICGTDGTTYANECFLNIAKCKSPSLAIAHQGACCSLKCQSFQSCEVTADGEQYCADQCINGVCEQDGKCGAAVCAPGEVCRLVQGECLRAPCPPRLTCVKDCDRLCTRDWNPVCGTNGITYSNACSLDIAHCKDPRISLAYSGECY</sequence>
<gene>
    <name evidence="6" type="ORF">PBRA_001248</name>
    <name evidence="7" type="ORF">PLBR_LOCUS4571</name>
</gene>
<dbReference type="Gene3D" id="3.30.60.30">
    <property type="match status" value="2"/>
</dbReference>
<name>A0A0G4IVS3_PLABS</name>
<geneLocation type="mitochondrion" evidence="7"/>
<reference evidence="6 8" key="1">
    <citation type="submission" date="2015-02" db="EMBL/GenBank/DDBJ databases">
        <authorList>
            <person name="Chooi Y.-H."/>
        </authorList>
    </citation>
    <scope>NUCLEOTIDE SEQUENCE [LARGE SCALE GENOMIC DNA]</scope>
    <source>
        <strain evidence="6">E3</strain>
    </source>
</reference>
<dbReference type="Proteomes" id="UP000039324">
    <property type="component" value="Unassembled WGS sequence"/>
</dbReference>
<evidence type="ECO:0000313" key="9">
    <source>
        <dbReference type="Proteomes" id="UP000290189"/>
    </source>
</evidence>
<reference evidence="7 9" key="2">
    <citation type="submission" date="2018-03" db="EMBL/GenBank/DDBJ databases">
        <authorList>
            <person name="Fogelqvist J."/>
        </authorList>
    </citation>
    <scope>NUCLEOTIDE SEQUENCE [LARGE SCALE GENOMIC DNA]</scope>
</reference>
<evidence type="ECO:0000256" key="4">
    <source>
        <dbReference type="SAM" id="SignalP"/>
    </source>
</evidence>
<protein>
    <recommendedName>
        <fullName evidence="5">Kazal-like domain-containing protein</fullName>
    </recommendedName>
</protein>
<dbReference type="Pfam" id="PF00050">
    <property type="entry name" value="Kazal_1"/>
    <property type="match status" value="1"/>
</dbReference>
<evidence type="ECO:0000256" key="1">
    <source>
        <dbReference type="ARBA" id="ARBA00022690"/>
    </source>
</evidence>
<keyword evidence="2" id="KW-0722">Serine protease inhibitor</keyword>